<protein>
    <submittedName>
        <fullName evidence="1">Small auxin-up RNA protein</fullName>
    </submittedName>
</protein>
<comment type="caution">
    <text evidence="1">The sequence shown here is derived from an EMBL/GenBank/DDBJ whole genome shotgun (WGS) entry which is preliminary data.</text>
</comment>
<name>A0ACB7V6L1_DIOAL</name>
<evidence type="ECO:0000313" key="1">
    <source>
        <dbReference type="EMBL" id="KAH7669125.1"/>
    </source>
</evidence>
<reference evidence="2" key="1">
    <citation type="journal article" date="2022" name="Nat. Commun.">
        <title>Chromosome evolution and the genetic basis of agronomically important traits in greater yam.</title>
        <authorList>
            <person name="Bredeson J.V."/>
            <person name="Lyons J.B."/>
            <person name="Oniyinde I.O."/>
            <person name="Okereke N.R."/>
            <person name="Kolade O."/>
            <person name="Nnabue I."/>
            <person name="Nwadili C.O."/>
            <person name="Hribova E."/>
            <person name="Parker M."/>
            <person name="Nwogha J."/>
            <person name="Shu S."/>
            <person name="Carlson J."/>
            <person name="Kariba R."/>
            <person name="Muthemba S."/>
            <person name="Knop K."/>
            <person name="Barton G.J."/>
            <person name="Sherwood A.V."/>
            <person name="Lopez-Montes A."/>
            <person name="Asiedu R."/>
            <person name="Jamnadass R."/>
            <person name="Muchugi A."/>
            <person name="Goodstein D."/>
            <person name="Egesi C.N."/>
            <person name="Featherston J."/>
            <person name="Asfaw A."/>
            <person name="Simpson G.G."/>
            <person name="Dolezel J."/>
            <person name="Hendre P.S."/>
            <person name="Van Deynze A."/>
            <person name="Kumar P.L."/>
            <person name="Obidiegwu J.E."/>
            <person name="Bhattacharjee R."/>
            <person name="Rokhsar D.S."/>
        </authorList>
    </citation>
    <scope>NUCLEOTIDE SEQUENCE [LARGE SCALE GENOMIC DNA]</scope>
    <source>
        <strain evidence="2">cv. TDa95/00328</strain>
    </source>
</reference>
<keyword evidence="2" id="KW-1185">Reference proteome</keyword>
<dbReference type="EMBL" id="CM037021">
    <property type="protein sequence ID" value="KAH7669125.1"/>
    <property type="molecule type" value="Genomic_DNA"/>
</dbReference>
<sequence>MNPKKLLKMAKKWQKITSSSTTATTTMNAIADKGHFFVYTLEKKRFMVPLAYLESTVFQELLKISEEEFGLSFDGPITLPCDAVFMEYVLSSIGGRMSEEAEREIVSYILANYSSSCNLLPVQQMQQQPVVFSF</sequence>
<dbReference type="Proteomes" id="UP000827976">
    <property type="component" value="Chromosome 11"/>
</dbReference>
<gene>
    <name evidence="1" type="ORF">IHE45_11G056700</name>
</gene>
<accession>A0ACB7V6L1</accession>
<evidence type="ECO:0000313" key="2">
    <source>
        <dbReference type="Proteomes" id="UP000827976"/>
    </source>
</evidence>
<proteinExistence type="predicted"/>
<organism evidence="1 2">
    <name type="scientific">Dioscorea alata</name>
    <name type="common">Purple yam</name>
    <dbReference type="NCBI Taxonomy" id="55571"/>
    <lineage>
        <taxon>Eukaryota</taxon>
        <taxon>Viridiplantae</taxon>
        <taxon>Streptophyta</taxon>
        <taxon>Embryophyta</taxon>
        <taxon>Tracheophyta</taxon>
        <taxon>Spermatophyta</taxon>
        <taxon>Magnoliopsida</taxon>
        <taxon>Liliopsida</taxon>
        <taxon>Dioscoreales</taxon>
        <taxon>Dioscoreaceae</taxon>
        <taxon>Dioscorea</taxon>
    </lineage>
</organism>